<dbReference type="InterPro" id="IPR011335">
    <property type="entry name" value="Restrct_endonuc-II-like"/>
</dbReference>
<gene>
    <name evidence="3" type="ORF">UY19_C0003G0005</name>
</gene>
<comment type="similarity">
    <text evidence="1 2">Belongs to the UPF0102 family.</text>
</comment>
<evidence type="ECO:0000256" key="1">
    <source>
        <dbReference type="ARBA" id="ARBA00006738"/>
    </source>
</evidence>
<dbReference type="AlphaFoldDB" id="A0A0G1X7K9"/>
<dbReference type="PANTHER" id="PTHR34039">
    <property type="entry name" value="UPF0102 PROTEIN YRAN"/>
    <property type="match status" value="1"/>
</dbReference>
<sequence length="133" mass="14808">MITHLSVGSLGEACAASYLRDISYSIIETNVRTSFGELDIVTRDPDGTLVLVEVKTLSSPASLTPEDNLTRSKFFKLSRMATYYANKHPNLVPPSKGWRIDLISIILLSSPSPSSYKFGKNYFDVVHYSNIFL</sequence>
<evidence type="ECO:0000313" key="3">
    <source>
        <dbReference type="EMBL" id="KKU90350.1"/>
    </source>
</evidence>
<comment type="caution">
    <text evidence="3">The sequence shown here is derived from an EMBL/GenBank/DDBJ whole genome shotgun (WGS) entry which is preliminary data.</text>
</comment>
<proteinExistence type="inferred from homology"/>
<organism evidence="3 4">
    <name type="scientific">Candidatus Wolfebacteria bacterium GW2011_GWA2_47_9b</name>
    <dbReference type="NCBI Taxonomy" id="1619005"/>
    <lineage>
        <taxon>Bacteria</taxon>
        <taxon>Candidatus Wolfeibacteriota</taxon>
    </lineage>
</organism>
<name>A0A0G1X7K9_9BACT</name>
<dbReference type="PANTHER" id="PTHR34039:SF1">
    <property type="entry name" value="UPF0102 PROTEIN YRAN"/>
    <property type="match status" value="1"/>
</dbReference>
<dbReference type="Proteomes" id="UP000033882">
    <property type="component" value="Unassembled WGS sequence"/>
</dbReference>
<dbReference type="InterPro" id="IPR011856">
    <property type="entry name" value="tRNA_endonuc-like_dom_sf"/>
</dbReference>
<protein>
    <recommendedName>
        <fullName evidence="2">UPF0102 protein UY19_C0003G0005</fullName>
    </recommendedName>
</protein>
<dbReference type="Gene3D" id="3.40.1350.10">
    <property type="match status" value="1"/>
</dbReference>
<evidence type="ECO:0000313" key="4">
    <source>
        <dbReference type="Proteomes" id="UP000033882"/>
    </source>
</evidence>
<dbReference type="CDD" id="cd20736">
    <property type="entry name" value="PoNe_Nuclease"/>
    <property type="match status" value="1"/>
</dbReference>
<reference evidence="3 4" key="1">
    <citation type="journal article" date="2015" name="Nature">
        <title>rRNA introns, odd ribosomes, and small enigmatic genomes across a large radiation of phyla.</title>
        <authorList>
            <person name="Brown C.T."/>
            <person name="Hug L.A."/>
            <person name="Thomas B.C."/>
            <person name="Sharon I."/>
            <person name="Castelle C.J."/>
            <person name="Singh A."/>
            <person name="Wilkins M.J."/>
            <person name="Williams K.H."/>
            <person name="Banfield J.F."/>
        </authorList>
    </citation>
    <scope>NUCLEOTIDE SEQUENCE [LARGE SCALE GENOMIC DNA]</scope>
</reference>
<dbReference type="Pfam" id="PF02021">
    <property type="entry name" value="UPF0102"/>
    <property type="match status" value="1"/>
</dbReference>
<accession>A0A0G1X7K9</accession>
<dbReference type="GO" id="GO:0003676">
    <property type="term" value="F:nucleic acid binding"/>
    <property type="evidence" value="ECO:0007669"/>
    <property type="project" value="InterPro"/>
</dbReference>
<evidence type="ECO:0000256" key="2">
    <source>
        <dbReference type="HAMAP-Rule" id="MF_00048"/>
    </source>
</evidence>
<dbReference type="SUPFAM" id="SSF52980">
    <property type="entry name" value="Restriction endonuclease-like"/>
    <property type="match status" value="1"/>
</dbReference>
<dbReference type="InterPro" id="IPR003509">
    <property type="entry name" value="UPF0102_YraN-like"/>
</dbReference>
<dbReference type="HAMAP" id="MF_00048">
    <property type="entry name" value="UPF0102"/>
    <property type="match status" value="1"/>
</dbReference>
<dbReference type="EMBL" id="LCPB01000003">
    <property type="protein sequence ID" value="KKU90350.1"/>
    <property type="molecule type" value="Genomic_DNA"/>
</dbReference>